<name>A0A6A6UJK5_9PEZI</name>
<dbReference type="PANTHER" id="PTHR28288:SF1">
    <property type="entry name" value="INHIBITOR I9 DOMAIN-CONTAINING PROTEIN"/>
    <property type="match status" value="1"/>
</dbReference>
<dbReference type="Proteomes" id="UP000799302">
    <property type="component" value="Unassembled WGS sequence"/>
</dbReference>
<evidence type="ECO:0000313" key="4">
    <source>
        <dbReference type="Proteomes" id="UP000799302"/>
    </source>
</evidence>
<sequence>MASRIAYVLLVILSLILLASAVKLPQKSVVISFPKDTPGHILDQAKEAITQAGGFITHEYKIFKGFAATAPVKAFDAVKALSAQYLPVIEEDQIITAQ</sequence>
<dbReference type="InterPro" id="IPR037045">
    <property type="entry name" value="S8pro/Inhibitor_I9_sf"/>
</dbReference>
<keyword evidence="2" id="KW-0732">Signal</keyword>
<feature type="chain" id="PRO_5025520057" description="Inhibitor I9 domain-containing protein" evidence="2">
    <location>
        <begin position="22"/>
        <end position="98"/>
    </location>
</feature>
<reference evidence="3" key="1">
    <citation type="journal article" date="2020" name="Stud. Mycol.">
        <title>101 Dothideomycetes genomes: a test case for predicting lifestyles and emergence of pathogens.</title>
        <authorList>
            <person name="Haridas S."/>
            <person name="Albert R."/>
            <person name="Binder M."/>
            <person name="Bloem J."/>
            <person name="Labutti K."/>
            <person name="Salamov A."/>
            <person name="Andreopoulos B."/>
            <person name="Baker S."/>
            <person name="Barry K."/>
            <person name="Bills G."/>
            <person name="Bluhm B."/>
            <person name="Cannon C."/>
            <person name="Castanera R."/>
            <person name="Culley D."/>
            <person name="Daum C."/>
            <person name="Ezra D."/>
            <person name="Gonzalez J."/>
            <person name="Henrissat B."/>
            <person name="Kuo A."/>
            <person name="Liang C."/>
            <person name="Lipzen A."/>
            <person name="Lutzoni F."/>
            <person name="Magnuson J."/>
            <person name="Mondo S."/>
            <person name="Nolan M."/>
            <person name="Ohm R."/>
            <person name="Pangilinan J."/>
            <person name="Park H.-J."/>
            <person name="Ramirez L."/>
            <person name="Alfaro M."/>
            <person name="Sun H."/>
            <person name="Tritt A."/>
            <person name="Yoshinaga Y."/>
            <person name="Zwiers L.-H."/>
            <person name="Turgeon B."/>
            <person name="Goodwin S."/>
            <person name="Spatafora J."/>
            <person name="Crous P."/>
            <person name="Grigoriev I."/>
        </authorList>
    </citation>
    <scope>NUCLEOTIDE SEQUENCE</scope>
    <source>
        <strain evidence="3">CBS 115976</strain>
    </source>
</reference>
<dbReference type="InterPro" id="IPR052471">
    <property type="entry name" value="PBI_I9"/>
</dbReference>
<organism evidence="3 4">
    <name type="scientific">Microthyrium microscopicum</name>
    <dbReference type="NCBI Taxonomy" id="703497"/>
    <lineage>
        <taxon>Eukaryota</taxon>
        <taxon>Fungi</taxon>
        <taxon>Dikarya</taxon>
        <taxon>Ascomycota</taxon>
        <taxon>Pezizomycotina</taxon>
        <taxon>Dothideomycetes</taxon>
        <taxon>Dothideomycetes incertae sedis</taxon>
        <taxon>Microthyriales</taxon>
        <taxon>Microthyriaceae</taxon>
        <taxon>Microthyrium</taxon>
    </lineage>
</organism>
<accession>A0A6A6UJK5</accession>
<dbReference type="GO" id="GO:0004866">
    <property type="term" value="F:endopeptidase inhibitor activity"/>
    <property type="evidence" value="ECO:0007669"/>
    <property type="project" value="TreeGrafter"/>
</dbReference>
<dbReference type="GO" id="GO:0042144">
    <property type="term" value="P:vacuole fusion, non-autophagic"/>
    <property type="evidence" value="ECO:0007669"/>
    <property type="project" value="TreeGrafter"/>
</dbReference>
<gene>
    <name evidence="3" type="ORF">BT63DRAFT_452961</name>
</gene>
<dbReference type="AlphaFoldDB" id="A0A6A6UJK5"/>
<evidence type="ECO:0000256" key="2">
    <source>
        <dbReference type="SAM" id="SignalP"/>
    </source>
</evidence>
<feature type="signal peptide" evidence="2">
    <location>
        <begin position="1"/>
        <end position="21"/>
    </location>
</feature>
<keyword evidence="4" id="KW-1185">Reference proteome</keyword>
<evidence type="ECO:0000256" key="1">
    <source>
        <dbReference type="ARBA" id="ARBA00038069"/>
    </source>
</evidence>
<dbReference type="OrthoDB" id="3888684at2759"/>
<protein>
    <recommendedName>
        <fullName evidence="5">Inhibitor I9 domain-containing protein</fullName>
    </recommendedName>
</protein>
<dbReference type="EMBL" id="MU004232">
    <property type="protein sequence ID" value="KAF2672455.1"/>
    <property type="molecule type" value="Genomic_DNA"/>
</dbReference>
<evidence type="ECO:0000313" key="3">
    <source>
        <dbReference type="EMBL" id="KAF2672455.1"/>
    </source>
</evidence>
<dbReference type="Gene3D" id="3.30.70.80">
    <property type="entry name" value="Peptidase S8 propeptide/proteinase inhibitor I9"/>
    <property type="match status" value="1"/>
</dbReference>
<evidence type="ECO:0008006" key="5">
    <source>
        <dbReference type="Google" id="ProtNLM"/>
    </source>
</evidence>
<dbReference type="SUPFAM" id="SSF54897">
    <property type="entry name" value="Protease propeptides/inhibitors"/>
    <property type="match status" value="1"/>
</dbReference>
<proteinExistence type="inferred from homology"/>
<dbReference type="PANTHER" id="PTHR28288">
    <property type="entry name" value="PROTEASE B INHIBITOR 2"/>
    <property type="match status" value="1"/>
</dbReference>
<comment type="similarity">
    <text evidence="1">Belongs to the protease inhibitor I9 family.</text>
</comment>